<feature type="compositionally biased region" description="Basic and acidic residues" evidence="1">
    <location>
        <begin position="190"/>
        <end position="200"/>
    </location>
</feature>
<evidence type="ECO:0000256" key="1">
    <source>
        <dbReference type="SAM" id="MobiDB-lite"/>
    </source>
</evidence>
<feature type="compositionally biased region" description="Low complexity" evidence="1">
    <location>
        <begin position="178"/>
        <end position="187"/>
    </location>
</feature>
<proteinExistence type="predicted"/>
<feature type="region of interest" description="Disordered" evidence="1">
    <location>
        <begin position="165"/>
        <end position="200"/>
    </location>
</feature>
<evidence type="ECO:0000313" key="4">
    <source>
        <dbReference type="Proteomes" id="UP000682733"/>
    </source>
</evidence>
<evidence type="ECO:0000313" key="3">
    <source>
        <dbReference type="EMBL" id="CAF3850192.1"/>
    </source>
</evidence>
<feature type="compositionally biased region" description="Polar residues" evidence="1">
    <location>
        <begin position="165"/>
        <end position="177"/>
    </location>
</feature>
<dbReference type="Proteomes" id="UP000682733">
    <property type="component" value="Unassembled WGS sequence"/>
</dbReference>
<name>A0A8S2KGC6_9BILA</name>
<protein>
    <submittedName>
        <fullName evidence="3">Uncharacterized protein</fullName>
    </submittedName>
</protein>
<dbReference type="EMBL" id="CAJNOK010009376">
    <property type="protein sequence ID" value="CAF1088450.1"/>
    <property type="molecule type" value="Genomic_DNA"/>
</dbReference>
<dbReference type="Proteomes" id="UP000677228">
    <property type="component" value="Unassembled WGS sequence"/>
</dbReference>
<sequence length="200" mass="21802">MTLLSTRYLWYTMMTESNNAAVVSTQADQQNELPSTITTTTTTKTQFYASNGKLISSSDNNNKIHKIVTTTQTVTTYGDSADKTPESKFVDTVKELGIDTKDVVVHQAEEARNTIQQAFGQASEYLRERVPAEYKEKAAGVKDALIQTAIDIKDATVDVVNTLTSSSAGTSNEQSGKTTTSETTSATHIDVQKSDTKKDK</sequence>
<evidence type="ECO:0000313" key="2">
    <source>
        <dbReference type="EMBL" id="CAF1088450.1"/>
    </source>
</evidence>
<comment type="caution">
    <text evidence="3">The sequence shown here is derived from an EMBL/GenBank/DDBJ whole genome shotgun (WGS) entry which is preliminary data.</text>
</comment>
<dbReference type="EMBL" id="CAJOBA010009394">
    <property type="protein sequence ID" value="CAF3850192.1"/>
    <property type="molecule type" value="Genomic_DNA"/>
</dbReference>
<accession>A0A8S2KGC6</accession>
<dbReference type="AlphaFoldDB" id="A0A8S2KGC6"/>
<organism evidence="3 4">
    <name type="scientific">Didymodactylos carnosus</name>
    <dbReference type="NCBI Taxonomy" id="1234261"/>
    <lineage>
        <taxon>Eukaryota</taxon>
        <taxon>Metazoa</taxon>
        <taxon>Spiralia</taxon>
        <taxon>Gnathifera</taxon>
        <taxon>Rotifera</taxon>
        <taxon>Eurotatoria</taxon>
        <taxon>Bdelloidea</taxon>
        <taxon>Philodinida</taxon>
        <taxon>Philodinidae</taxon>
        <taxon>Didymodactylos</taxon>
    </lineage>
</organism>
<gene>
    <name evidence="2" type="ORF">OVA965_LOCUS18693</name>
    <name evidence="3" type="ORF">TMI583_LOCUS18707</name>
</gene>
<reference evidence="3" key="1">
    <citation type="submission" date="2021-02" db="EMBL/GenBank/DDBJ databases">
        <authorList>
            <person name="Nowell W R."/>
        </authorList>
    </citation>
    <scope>NUCLEOTIDE SEQUENCE</scope>
</reference>